<evidence type="ECO:0000256" key="4">
    <source>
        <dbReference type="ARBA" id="ARBA00022833"/>
    </source>
</evidence>
<protein>
    <recommendedName>
        <fullName evidence="7">THAP-type domain-containing protein</fullName>
    </recommendedName>
</protein>
<keyword evidence="9" id="KW-1185">Reference proteome</keyword>
<dbReference type="Pfam" id="PF13613">
    <property type="entry name" value="HTH_Tnp_4"/>
    <property type="match status" value="1"/>
</dbReference>
<dbReference type="InterPro" id="IPR027806">
    <property type="entry name" value="HARBI1_dom"/>
</dbReference>
<keyword evidence="4" id="KW-0862">Zinc</keyword>
<dbReference type="PANTHER" id="PTHR23080">
    <property type="entry name" value="THAP DOMAIN PROTEIN"/>
    <property type="match status" value="1"/>
</dbReference>
<dbReference type="InterPro" id="IPR027805">
    <property type="entry name" value="Transposase_HTH_dom"/>
</dbReference>
<dbReference type="InterPro" id="IPR006612">
    <property type="entry name" value="THAP_Znf"/>
</dbReference>
<keyword evidence="5 6" id="KW-0238">DNA-binding</keyword>
<evidence type="ECO:0000313" key="8">
    <source>
        <dbReference type="EnsemblMetazoa" id="XP_028145373.2"/>
    </source>
</evidence>
<evidence type="ECO:0000259" key="7">
    <source>
        <dbReference type="PROSITE" id="PS50950"/>
    </source>
</evidence>
<evidence type="ECO:0000256" key="2">
    <source>
        <dbReference type="ARBA" id="ARBA00022723"/>
    </source>
</evidence>
<organism evidence="8 9">
    <name type="scientific">Diabrotica virgifera virgifera</name>
    <name type="common">western corn rootworm</name>
    <dbReference type="NCBI Taxonomy" id="50390"/>
    <lineage>
        <taxon>Eukaryota</taxon>
        <taxon>Metazoa</taxon>
        <taxon>Ecdysozoa</taxon>
        <taxon>Arthropoda</taxon>
        <taxon>Hexapoda</taxon>
        <taxon>Insecta</taxon>
        <taxon>Pterygota</taxon>
        <taxon>Neoptera</taxon>
        <taxon>Endopterygota</taxon>
        <taxon>Coleoptera</taxon>
        <taxon>Polyphaga</taxon>
        <taxon>Cucujiformia</taxon>
        <taxon>Chrysomeloidea</taxon>
        <taxon>Chrysomelidae</taxon>
        <taxon>Galerucinae</taxon>
        <taxon>Diabroticina</taxon>
        <taxon>Diabroticites</taxon>
        <taxon>Diabrotica</taxon>
    </lineage>
</organism>
<evidence type="ECO:0000256" key="1">
    <source>
        <dbReference type="ARBA" id="ARBA00001968"/>
    </source>
</evidence>
<dbReference type="EnsemblMetazoa" id="XM_028289572.2">
    <property type="protein sequence ID" value="XP_028145373.2"/>
    <property type="gene ID" value="LOC114338948"/>
</dbReference>
<feature type="domain" description="THAP-type" evidence="7">
    <location>
        <begin position="1"/>
        <end position="84"/>
    </location>
</feature>
<reference evidence="8" key="1">
    <citation type="submission" date="2025-05" db="UniProtKB">
        <authorList>
            <consortium name="EnsemblMetazoa"/>
        </authorList>
    </citation>
    <scope>IDENTIFICATION</scope>
</reference>
<comment type="cofactor">
    <cofactor evidence="1">
        <name>a divalent metal cation</name>
        <dbReference type="ChEBI" id="CHEBI:60240"/>
    </cofactor>
</comment>
<dbReference type="Proteomes" id="UP001652700">
    <property type="component" value="Unplaced"/>
</dbReference>
<evidence type="ECO:0000313" key="9">
    <source>
        <dbReference type="Proteomes" id="UP001652700"/>
    </source>
</evidence>
<dbReference type="Pfam" id="PF13359">
    <property type="entry name" value="DDE_Tnp_4"/>
    <property type="match status" value="1"/>
</dbReference>
<name>A0ABM5IWH2_DIAVI</name>
<sequence>MVHLCSNTTYKTPGKLFIRVPKDKKRRLKWLKACRKSEKDISQKTTAHVCEDHFNLEGDMDNYVKYKLMGGQKKMKPNVVPHIFDCQQNRKRSYENHPRAAGTKRTARIVDKAISLVPQDPACIQKNLEIVACSSKTIHPMEIQLETNDIEVSKRDVSSQTRPSVRTKGVQCNLQCVITVGLSPIKIIPVNVEMKPSTSYVTNISETTLSIQSSDHENFSESVSGSSEYTLMPGEVKKLNDEKRTEFKNLTMNCTITKLQNRPRLYMGLPEHVYYTFQFLEKYCTVNSMYIFLTLKKIRTGLSFIALADDFGITESYASKIFSKSVPIISKYLRKCIIQPHVTFVKSNLPIAFRARHCNVYCIIDCLEIEIEKPTDAVKQSLTWSDYKKCNTLKYLICCTPDGIINYISTAFGGRTSDAVIAEHSGFLNILPPNVAVMDRGFKHIDHLLRFKGCVLIRPPSVSVGTKPSKDEVFETKRIASLRIHVERVIRRLREFSFLAPHACIDNKLLYYSDNIIKIVCGLINLQSGIISGR</sequence>
<evidence type="ECO:0000256" key="6">
    <source>
        <dbReference type="PROSITE-ProRule" id="PRU00309"/>
    </source>
</evidence>
<accession>A0ABM5IWH2</accession>
<dbReference type="RefSeq" id="XP_028145373.2">
    <property type="nucleotide sequence ID" value="XM_028289572.2"/>
</dbReference>
<evidence type="ECO:0000256" key="3">
    <source>
        <dbReference type="ARBA" id="ARBA00022771"/>
    </source>
</evidence>
<proteinExistence type="predicted"/>
<dbReference type="SMART" id="SM00692">
    <property type="entry name" value="DM3"/>
    <property type="match status" value="1"/>
</dbReference>
<keyword evidence="3 6" id="KW-0863">Zinc-finger</keyword>
<evidence type="ECO:0000256" key="5">
    <source>
        <dbReference type="ARBA" id="ARBA00023125"/>
    </source>
</evidence>
<dbReference type="SMART" id="SM00980">
    <property type="entry name" value="THAP"/>
    <property type="match status" value="1"/>
</dbReference>
<keyword evidence="2" id="KW-0479">Metal-binding</keyword>
<dbReference type="PROSITE" id="PS50950">
    <property type="entry name" value="ZF_THAP"/>
    <property type="match status" value="1"/>
</dbReference>
<dbReference type="GeneID" id="114338948"/>
<dbReference type="SUPFAM" id="SSF57716">
    <property type="entry name" value="Glucocorticoid receptor-like (DNA-binding domain)"/>
    <property type="match status" value="1"/>
</dbReference>
<dbReference type="Pfam" id="PF05485">
    <property type="entry name" value="THAP"/>
    <property type="match status" value="1"/>
</dbReference>